<comment type="caution">
    <text evidence="2">The sequence shown here is derived from an EMBL/GenBank/DDBJ whole genome shotgun (WGS) entry which is preliminary data.</text>
</comment>
<evidence type="ECO:0000313" key="2">
    <source>
        <dbReference type="EMBL" id="MCS0810248.1"/>
    </source>
</evidence>
<dbReference type="EMBL" id="JANUHB010000005">
    <property type="protein sequence ID" value="MCS0810248.1"/>
    <property type="molecule type" value="Genomic_DNA"/>
</dbReference>
<keyword evidence="1" id="KW-0812">Transmembrane</keyword>
<keyword evidence="1" id="KW-1133">Transmembrane helix</keyword>
<accession>A0ABT2DGH4</accession>
<dbReference type="RefSeq" id="WP_258824067.1">
    <property type="nucleotide sequence ID" value="NZ_JANUHB010000005.1"/>
</dbReference>
<gene>
    <name evidence="2" type="ORF">NX774_20185</name>
</gene>
<feature type="transmembrane region" description="Helical" evidence="1">
    <location>
        <begin position="12"/>
        <end position="37"/>
    </location>
</feature>
<evidence type="ECO:0000256" key="1">
    <source>
        <dbReference type="SAM" id="Phobius"/>
    </source>
</evidence>
<sequence length="83" mass="7926">MVWFVLMGMAGAGLGYMSASMGVLAGTVSGLFMGALIKAIFARLRAGGGATGDDAWGIDWGSGDSDCGDAGGCDGGGDAGGGD</sequence>
<reference evidence="2 3" key="1">
    <citation type="submission" date="2022-08" db="EMBL/GenBank/DDBJ databases">
        <title>Reclassification of Massilia species as members of the genera Telluria, Duganella, Pseudoduganella, Mokoshia gen. nov. and Zemynaea gen. nov. using orthogonal and non-orthogonal genome-based approaches.</title>
        <authorList>
            <person name="Bowman J.P."/>
        </authorList>
    </citation>
    <scope>NUCLEOTIDE SEQUENCE [LARGE SCALE GENOMIC DNA]</scope>
    <source>
        <strain evidence="2 3">JCM 31605</strain>
    </source>
</reference>
<organism evidence="2 3">
    <name type="scientific">Massilia agilis</name>
    <dbReference type="NCBI Taxonomy" id="1811226"/>
    <lineage>
        <taxon>Bacteria</taxon>
        <taxon>Pseudomonadati</taxon>
        <taxon>Pseudomonadota</taxon>
        <taxon>Betaproteobacteria</taxon>
        <taxon>Burkholderiales</taxon>
        <taxon>Oxalobacteraceae</taxon>
        <taxon>Telluria group</taxon>
        <taxon>Massilia</taxon>
    </lineage>
</organism>
<protein>
    <submittedName>
        <fullName evidence="2">Uncharacterized protein</fullName>
    </submittedName>
</protein>
<keyword evidence="3" id="KW-1185">Reference proteome</keyword>
<proteinExistence type="predicted"/>
<name>A0ABT2DGH4_9BURK</name>
<dbReference type="Proteomes" id="UP001206126">
    <property type="component" value="Unassembled WGS sequence"/>
</dbReference>
<evidence type="ECO:0000313" key="3">
    <source>
        <dbReference type="Proteomes" id="UP001206126"/>
    </source>
</evidence>
<keyword evidence="1" id="KW-0472">Membrane</keyword>